<dbReference type="EMBL" id="CP003540">
    <property type="protein sequence ID" value="AFK16586.3"/>
    <property type="molecule type" value="Genomic_DNA"/>
</dbReference>
<comment type="similarity">
    <text evidence="2 13 14">Belongs to the UvrB family.</text>
</comment>
<name>A0AAU8PLA3_CORPS</name>
<evidence type="ECO:0000256" key="12">
    <source>
        <dbReference type="ARBA" id="ARBA00029504"/>
    </source>
</evidence>
<keyword evidence="5 13" id="KW-0227">DNA damage</keyword>
<dbReference type="HAMAP" id="MF_00204">
    <property type="entry name" value="UvrB"/>
    <property type="match status" value="1"/>
</dbReference>
<evidence type="ECO:0000256" key="6">
    <source>
        <dbReference type="ARBA" id="ARBA00022769"/>
    </source>
</evidence>
<evidence type="ECO:0000256" key="2">
    <source>
        <dbReference type="ARBA" id="ARBA00008533"/>
    </source>
</evidence>
<feature type="coiled-coil region" evidence="15">
    <location>
        <begin position="651"/>
        <end position="697"/>
    </location>
</feature>
<dbReference type="SMART" id="SM00490">
    <property type="entry name" value="HELICc"/>
    <property type="match status" value="1"/>
</dbReference>
<sequence length="699" mass="79073">MAFAAEHPELSVSDFRPVGEIERTSGTFHVVSEYKPAGDQPAAIEELDARLDRGERDVVLLGATGTGKSATAAWLIEQQQRPTLVMAPNKTLAAQLANELRQLLPNNAVEYFVSYYDYYQPEAYIAQTDTYIEKDSSINDDVERLRHRATSSLLSRRDVVVVSSVSCIYGLGTPQSYLDRSVMLKVGEEVERDRFLRLLVDIQYDRNDIGFTRGTFRVKGDTVDIIPAYEEVAVRVEFFGDEIDALYYIHPLTGDVIRRVEEVRIFPATHYVAGPERMAKAIEGIKEELADRLTDLENRGKLLEAQRLRMRTEYDLEMIEQVGFCSGIENYSRHLDGREAGSAPATLLDYFPADFLTIIDESHVTVPQIGGMFEGDMSRKRNLVEFGFRLPSALDNRPLRWEEFEQRVGQTVYMSATPGDYELAAAGGEYVEQVIRPTGLLDPKIDVRPTKGQIDDLIHEIRQRTQKQERVLVTTLTKKMAEDLTDYLLENNVRVRYLHSDIDTLQRVELLRQLRLGEYDVLVGINLLREGLDLPEVSLVAILDADKEGFLRSTKSLIQTIGRAARNISGEVIMYADRVTDSMQYAIDETERRREKQIAYNTEHGIDPQPLRKKIADILDQVQEARGETASQEASADAAIAEKRDISAMPADKLEALISELTAQMGEAARELKFELAGRLRDEIVDLKKELRGMRELGL</sequence>
<dbReference type="InterPro" id="IPR041471">
    <property type="entry name" value="UvrB_inter"/>
</dbReference>
<dbReference type="GO" id="GO:0006289">
    <property type="term" value="P:nucleotide-excision repair"/>
    <property type="evidence" value="ECO:0007669"/>
    <property type="project" value="UniProtKB-UniRule"/>
</dbReference>
<dbReference type="PROSITE" id="PS51192">
    <property type="entry name" value="HELICASE_ATP_BIND_1"/>
    <property type="match status" value="1"/>
</dbReference>
<proteinExistence type="inferred from homology"/>
<dbReference type="Pfam" id="PF02151">
    <property type="entry name" value="UVR"/>
    <property type="match status" value="1"/>
</dbReference>
<dbReference type="Gene3D" id="3.40.50.300">
    <property type="entry name" value="P-loop containing nucleotide triphosphate hydrolases"/>
    <property type="match status" value="3"/>
</dbReference>
<protein>
    <recommendedName>
        <fullName evidence="12 13">UvrABC system protein B</fullName>
        <shortName evidence="13">Protein UvrB</shortName>
    </recommendedName>
    <alternativeName>
        <fullName evidence="13">Excinuclease ABC subunit B</fullName>
    </alternativeName>
</protein>
<dbReference type="InterPro" id="IPR027417">
    <property type="entry name" value="P-loop_NTPase"/>
</dbReference>
<dbReference type="Gene3D" id="4.10.860.10">
    <property type="entry name" value="UVR domain"/>
    <property type="match status" value="1"/>
</dbReference>
<evidence type="ECO:0000256" key="7">
    <source>
        <dbReference type="ARBA" id="ARBA00022840"/>
    </source>
</evidence>
<dbReference type="GO" id="GO:0009381">
    <property type="term" value="F:excinuclease ABC activity"/>
    <property type="evidence" value="ECO:0007669"/>
    <property type="project" value="UniProtKB-UniRule"/>
</dbReference>
<dbReference type="PROSITE" id="PS51194">
    <property type="entry name" value="HELICASE_CTER"/>
    <property type="match status" value="1"/>
</dbReference>
<dbReference type="RefSeq" id="WP_014366964.1">
    <property type="nucleotide sequence ID" value="NC_017945.3"/>
</dbReference>
<keyword evidence="8 13" id="KW-0267">Excision nuclease</keyword>
<dbReference type="Pfam" id="PF04851">
    <property type="entry name" value="ResIII"/>
    <property type="match status" value="1"/>
</dbReference>
<dbReference type="SUPFAM" id="SSF52540">
    <property type="entry name" value="P-loop containing nucleoside triphosphate hydrolases"/>
    <property type="match status" value="2"/>
</dbReference>
<dbReference type="InterPro" id="IPR024759">
    <property type="entry name" value="UvrB_YAD/RRR_dom"/>
</dbReference>
<dbReference type="CDD" id="cd18790">
    <property type="entry name" value="SF2_C_UvrB"/>
    <property type="match status" value="1"/>
</dbReference>
<organism evidence="19 20">
    <name type="scientific">Corynebacterium pseudotuberculosis 258</name>
    <dbReference type="NCBI Taxonomy" id="1168865"/>
    <lineage>
        <taxon>Bacteria</taxon>
        <taxon>Bacillati</taxon>
        <taxon>Actinomycetota</taxon>
        <taxon>Actinomycetes</taxon>
        <taxon>Mycobacteriales</taxon>
        <taxon>Corynebacteriaceae</taxon>
        <taxon>Corynebacterium</taxon>
    </lineage>
</organism>
<dbReference type="GO" id="GO:0009432">
    <property type="term" value="P:SOS response"/>
    <property type="evidence" value="ECO:0007669"/>
    <property type="project" value="UniProtKB-UniRule"/>
</dbReference>
<dbReference type="GO" id="GO:0003677">
    <property type="term" value="F:DNA binding"/>
    <property type="evidence" value="ECO:0007669"/>
    <property type="project" value="UniProtKB-UniRule"/>
</dbReference>
<accession>A0AAU8PLA3</accession>
<evidence type="ECO:0000256" key="10">
    <source>
        <dbReference type="ARBA" id="ARBA00023236"/>
    </source>
</evidence>
<dbReference type="InterPro" id="IPR036876">
    <property type="entry name" value="UVR_dom_sf"/>
</dbReference>
<dbReference type="SMART" id="SM00487">
    <property type="entry name" value="DEXDc"/>
    <property type="match status" value="1"/>
</dbReference>
<dbReference type="Pfam" id="PF00271">
    <property type="entry name" value="Helicase_C"/>
    <property type="match status" value="1"/>
</dbReference>
<gene>
    <name evidence="13 19" type="primary">uvrB</name>
    <name evidence="19" type="ORF">CP258_04890</name>
</gene>
<dbReference type="PROSITE" id="PS50151">
    <property type="entry name" value="UVR"/>
    <property type="match status" value="1"/>
</dbReference>
<reference evidence="19 20" key="1">
    <citation type="journal article" date="2013" name="J. Biotechnol.">
        <title>Genome sequence of Corynebacterium pseudotuberculosis biovar equi strain 258 and prediction of antigenic targets to improve biotechnological vaccine production.</title>
        <authorList>
            <person name="Soares S.C."/>
            <person name="Trost E."/>
            <person name="Ramos R.T."/>
            <person name="Carneiro A.R."/>
            <person name="Santos A.R."/>
            <person name="Pinto A.C."/>
            <person name="Barbosa E."/>
            <person name="Aburjaile F."/>
            <person name="Ali A."/>
            <person name="Diniz C.A."/>
            <person name="Hassan S.S."/>
            <person name="Fiaux K."/>
            <person name="Guimaraes L.C."/>
            <person name="Bakhtiar S.M."/>
            <person name="Pereira U."/>
            <person name="Almeida S.S."/>
            <person name="Abreu V.A."/>
            <person name="Rocha F.S."/>
            <person name="Dorella F.A."/>
            <person name="Miyoshi A."/>
            <person name="Silva A."/>
            <person name="Azevedo V."/>
            <person name="Tauch A."/>
        </authorList>
    </citation>
    <scope>NUCLEOTIDE SEQUENCE [LARGE SCALE GENOMIC DNA]</scope>
    <source>
        <strain evidence="19 20">258</strain>
    </source>
</reference>
<dbReference type="FunFam" id="3.40.50.300:FF:000257">
    <property type="entry name" value="UvrABC system protein B"/>
    <property type="match status" value="1"/>
</dbReference>
<feature type="domain" description="UVR" evidence="16">
    <location>
        <begin position="655"/>
        <end position="690"/>
    </location>
</feature>
<dbReference type="InterPro" id="IPR004807">
    <property type="entry name" value="UvrB"/>
</dbReference>
<keyword evidence="6 13" id="KW-0228">DNA excision</keyword>
<dbReference type="GO" id="GO:0005737">
    <property type="term" value="C:cytoplasm"/>
    <property type="evidence" value="ECO:0007669"/>
    <property type="project" value="UniProtKB-SubCell"/>
</dbReference>
<dbReference type="GO" id="GO:0009380">
    <property type="term" value="C:excinuclease repair complex"/>
    <property type="evidence" value="ECO:0007669"/>
    <property type="project" value="InterPro"/>
</dbReference>
<dbReference type="SUPFAM" id="SSF46600">
    <property type="entry name" value="C-terminal UvrC-binding domain of UvrB"/>
    <property type="match status" value="1"/>
</dbReference>
<feature type="binding site" evidence="13">
    <location>
        <begin position="62"/>
        <end position="69"/>
    </location>
    <ligand>
        <name>ATP</name>
        <dbReference type="ChEBI" id="CHEBI:30616"/>
    </ligand>
</feature>
<dbReference type="FunFam" id="3.40.50.300:FF:000477">
    <property type="entry name" value="UvrABC system protein B"/>
    <property type="match status" value="1"/>
</dbReference>
<dbReference type="GO" id="GO:0016887">
    <property type="term" value="F:ATP hydrolysis activity"/>
    <property type="evidence" value="ECO:0007669"/>
    <property type="project" value="InterPro"/>
</dbReference>
<feature type="coiled-coil region" evidence="15">
    <location>
        <begin position="279"/>
        <end position="306"/>
    </location>
</feature>
<evidence type="ECO:0000256" key="5">
    <source>
        <dbReference type="ARBA" id="ARBA00022763"/>
    </source>
</evidence>
<dbReference type="KEGG" id="coe:CP258_04890"/>
<keyword evidence="7 13" id="KW-0067">ATP-binding</keyword>
<dbReference type="GO" id="GO:0005524">
    <property type="term" value="F:ATP binding"/>
    <property type="evidence" value="ECO:0007669"/>
    <property type="project" value="UniProtKB-UniRule"/>
</dbReference>
<dbReference type="InterPro" id="IPR014001">
    <property type="entry name" value="Helicase_ATP-bd"/>
</dbReference>
<evidence type="ECO:0000256" key="4">
    <source>
        <dbReference type="ARBA" id="ARBA00022741"/>
    </source>
</evidence>
<dbReference type="Proteomes" id="UP000006465">
    <property type="component" value="Chromosome"/>
</dbReference>
<keyword evidence="9 13" id="KW-0234">DNA repair</keyword>
<evidence type="ECO:0000256" key="11">
    <source>
        <dbReference type="ARBA" id="ARBA00026033"/>
    </source>
</evidence>
<dbReference type="InterPro" id="IPR001650">
    <property type="entry name" value="Helicase_C-like"/>
</dbReference>
<evidence type="ECO:0000256" key="3">
    <source>
        <dbReference type="ARBA" id="ARBA00022490"/>
    </source>
</evidence>
<comment type="function">
    <text evidence="13">The UvrABC repair system catalyzes the recognition and processing of DNA lesions. A damage recognition complex composed of 2 UvrA and 2 UvrB subunits scans DNA for abnormalities. Upon binding of the UvrA(2)B(2) complex to a putative damaged site, the DNA wraps around one UvrB monomer. DNA wrap is dependent on ATP binding by UvrB and probably causes local melting of the DNA helix, facilitating insertion of UvrB beta-hairpin between the DNA strands. Then UvrB probes one DNA strand for the presence of a lesion. If a lesion is found the UvrA subunits dissociate and the UvrB-DNA preincision complex is formed. This complex is subsequently bound by UvrC and the second UvrB is released. If no lesion is found, the DNA wraps around the other UvrB subunit that will check the other stand for damage.</text>
</comment>
<evidence type="ECO:0000259" key="18">
    <source>
        <dbReference type="PROSITE" id="PS51194"/>
    </source>
</evidence>
<dbReference type="FunFam" id="4.10.860.10:FF:000009">
    <property type="entry name" value="UvrABC system protein B"/>
    <property type="match status" value="1"/>
</dbReference>
<feature type="short sequence motif" description="Beta-hairpin" evidence="13">
    <location>
        <begin position="115"/>
        <end position="138"/>
    </location>
</feature>
<dbReference type="InterPro" id="IPR001943">
    <property type="entry name" value="UVR_dom"/>
</dbReference>
<evidence type="ECO:0000259" key="17">
    <source>
        <dbReference type="PROSITE" id="PS51192"/>
    </source>
</evidence>
<evidence type="ECO:0000313" key="19">
    <source>
        <dbReference type="EMBL" id="AFK16586.3"/>
    </source>
</evidence>
<keyword evidence="3 13" id="KW-0963">Cytoplasm</keyword>
<comment type="domain">
    <text evidence="13">The beta-hairpin motif is involved in DNA binding.</text>
</comment>
<evidence type="ECO:0000256" key="15">
    <source>
        <dbReference type="SAM" id="Coils"/>
    </source>
</evidence>
<keyword evidence="15" id="KW-0175">Coiled coil</keyword>
<dbReference type="PANTHER" id="PTHR24029">
    <property type="entry name" value="UVRABC SYSTEM PROTEIN B"/>
    <property type="match status" value="1"/>
</dbReference>
<dbReference type="Pfam" id="PF12344">
    <property type="entry name" value="UvrB"/>
    <property type="match status" value="1"/>
</dbReference>
<evidence type="ECO:0000256" key="1">
    <source>
        <dbReference type="ARBA" id="ARBA00004496"/>
    </source>
</evidence>
<feature type="domain" description="Helicase C-terminal" evidence="18">
    <location>
        <begin position="453"/>
        <end position="619"/>
    </location>
</feature>
<keyword evidence="10 13" id="KW-0742">SOS response</keyword>
<evidence type="ECO:0000256" key="8">
    <source>
        <dbReference type="ARBA" id="ARBA00022881"/>
    </source>
</evidence>
<evidence type="ECO:0000256" key="14">
    <source>
        <dbReference type="RuleBase" id="RU003587"/>
    </source>
</evidence>
<dbReference type="AlphaFoldDB" id="A0AAU8PLA3"/>
<feature type="domain" description="Helicase ATP-binding" evidence="17">
    <location>
        <begin position="49"/>
        <end position="184"/>
    </location>
</feature>
<evidence type="ECO:0000259" key="16">
    <source>
        <dbReference type="PROSITE" id="PS50151"/>
    </source>
</evidence>
<dbReference type="Pfam" id="PF17757">
    <property type="entry name" value="UvrB_inter"/>
    <property type="match status" value="1"/>
</dbReference>
<dbReference type="NCBIfam" id="TIGR00631">
    <property type="entry name" value="uvrb"/>
    <property type="match status" value="1"/>
</dbReference>
<evidence type="ECO:0000313" key="20">
    <source>
        <dbReference type="Proteomes" id="UP000006465"/>
    </source>
</evidence>
<dbReference type="InterPro" id="IPR006935">
    <property type="entry name" value="Helicase/UvrB_N"/>
</dbReference>
<evidence type="ECO:0000256" key="13">
    <source>
        <dbReference type="HAMAP-Rule" id="MF_00204"/>
    </source>
</evidence>
<dbReference type="NCBIfam" id="NF003673">
    <property type="entry name" value="PRK05298.1"/>
    <property type="match status" value="1"/>
</dbReference>
<dbReference type="PANTHER" id="PTHR24029:SF0">
    <property type="entry name" value="UVRABC SYSTEM PROTEIN B"/>
    <property type="match status" value="1"/>
</dbReference>
<comment type="subunit">
    <text evidence="11 13 14">Forms a heterotetramer with UvrA during the search for lesions. Interacts with UvrC in an incision complex.</text>
</comment>
<evidence type="ECO:0000256" key="9">
    <source>
        <dbReference type="ARBA" id="ARBA00023204"/>
    </source>
</evidence>
<keyword evidence="4 13" id="KW-0547">Nucleotide-binding</keyword>
<comment type="subcellular location">
    <subcellularLocation>
        <location evidence="1 13 14">Cytoplasm</location>
    </subcellularLocation>
</comment>
<dbReference type="CDD" id="cd17916">
    <property type="entry name" value="DEXHc_UvrB"/>
    <property type="match status" value="1"/>
</dbReference>